<dbReference type="Gene3D" id="1.20.5.110">
    <property type="match status" value="1"/>
</dbReference>
<keyword evidence="2" id="KW-0813">Transport</keyword>
<evidence type="ECO:0000256" key="2">
    <source>
        <dbReference type="ARBA" id="ARBA00022448"/>
    </source>
</evidence>
<evidence type="ECO:0000313" key="11">
    <source>
        <dbReference type="Proteomes" id="UP000193218"/>
    </source>
</evidence>
<reference evidence="10 11" key="1">
    <citation type="submission" date="2017-03" db="EMBL/GenBank/DDBJ databases">
        <title>Widespread Adenine N6-methylation of Active Genes in Fungi.</title>
        <authorList>
            <consortium name="DOE Joint Genome Institute"/>
            <person name="Mondo S.J."/>
            <person name="Dannebaum R.O."/>
            <person name="Kuo R.C."/>
            <person name="Louie K.B."/>
            <person name="Bewick A.J."/>
            <person name="Labutti K."/>
            <person name="Haridas S."/>
            <person name="Kuo A."/>
            <person name="Salamov A."/>
            <person name="Ahrendt S.R."/>
            <person name="Lau R."/>
            <person name="Bowen B.P."/>
            <person name="Lipzen A."/>
            <person name="Sullivan W."/>
            <person name="Andreopoulos W.B."/>
            <person name="Clum A."/>
            <person name="Lindquist E."/>
            <person name="Daum C."/>
            <person name="Northen T.R."/>
            <person name="Ramamoorthy G."/>
            <person name="Schmitz R.J."/>
            <person name="Gryganskyi A."/>
            <person name="Culley D."/>
            <person name="Magnuson J."/>
            <person name="James T.Y."/>
            <person name="O'Malley M.A."/>
            <person name="Stajich J.E."/>
            <person name="Spatafora J.W."/>
            <person name="Visel A."/>
            <person name="Grigoriev I.V."/>
        </authorList>
    </citation>
    <scope>NUCLEOTIDE SEQUENCE [LARGE SCALE GENOMIC DNA]</scope>
    <source>
        <strain evidence="10 11">NRRL Y-17943</strain>
    </source>
</reference>
<dbReference type="STRING" id="4999.A0A1Y1UT81"/>
<dbReference type="EMBL" id="NBSH01000001">
    <property type="protein sequence ID" value="ORX40636.1"/>
    <property type="molecule type" value="Genomic_DNA"/>
</dbReference>
<evidence type="ECO:0000256" key="5">
    <source>
        <dbReference type="ARBA" id="ARBA00023136"/>
    </source>
</evidence>
<dbReference type="GeneID" id="33559490"/>
<evidence type="ECO:0000256" key="8">
    <source>
        <dbReference type="SAM" id="Phobius"/>
    </source>
</evidence>
<dbReference type="InParanoid" id="A0A1Y1UT81"/>
<feature type="region of interest" description="Disordered" evidence="7">
    <location>
        <begin position="94"/>
        <end position="166"/>
    </location>
</feature>
<dbReference type="AlphaFoldDB" id="A0A1Y1UT81"/>
<evidence type="ECO:0000256" key="4">
    <source>
        <dbReference type="ARBA" id="ARBA00022989"/>
    </source>
</evidence>
<evidence type="ECO:0000313" key="10">
    <source>
        <dbReference type="EMBL" id="ORX40636.1"/>
    </source>
</evidence>
<dbReference type="OrthoDB" id="244190at2759"/>
<proteinExistence type="predicted"/>
<dbReference type="SMART" id="SM00397">
    <property type="entry name" value="t_SNARE"/>
    <property type="match status" value="1"/>
</dbReference>
<evidence type="ECO:0000259" key="9">
    <source>
        <dbReference type="PROSITE" id="PS50192"/>
    </source>
</evidence>
<dbReference type="Proteomes" id="UP000193218">
    <property type="component" value="Unassembled WGS sequence"/>
</dbReference>
<feature type="domain" description="T-SNARE coiled-coil homology" evidence="9">
    <location>
        <begin position="173"/>
        <end position="235"/>
    </location>
</feature>
<feature type="compositionally biased region" description="Basic and acidic residues" evidence="7">
    <location>
        <begin position="94"/>
        <end position="105"/>
    </location>
</feature>
<name>A0A1Y1UT81_9TREE</name>
<evidence type="ECO:0000256" key="1">
    <source>
        <dbReference type="ARBA" id="ARBA00004167"/>
    </source>
</evidence>
<evidence type="ECO:0000256" key="7">
    <source>
        <dbReference type="SAM" id="MobiDB-lite"/>
    </source>
</evidence>
<evidence type="ECO:0000256" key="6">
    <source>
        <dbReference type="SAM" id="Coils"/>
    </source>
</evidence>
<keyword evidence="11" id="KW-1185">Reference proteome</keyword>
<evidence type="ECO:0000256" key="3">
    <source>
        <dbReference type="ARBA" id="ARBA00022692"/>
    </source>
</evidence>
<dbReference type="InterPro" id="IPR000727">
    <property type="entry name" value="T_SNARE_dom"/>
</dbReference>
<feature type="compositionally biased region" description="Low complexity" evidence="7">
    <location>
        <begin position="113"/>
        <end position="140"/>
    </location>
</feature>
<sequence>MAPPSLLSIQSRLTTTSSLLLERSRVISLNLAPSASSTSQIVRNLTTIKNDLEKLADESDIEASGLSVGGKGKRANGGIKEAVERYDNLVEMLRDSDDMGKERAKGLARKQRPLSPQPQVSVPPSIPRVSIEPPTPAVDAPFRDFPDDDRGEGGSRSSSPPGKTPHELLSEQQMMMDDQDERLNLLSSSIGRQNHLSVQIGDELDIHHELLEDTDAAMDRTQERLHRAKKRLDKVASDARQHGSTLTIVGLIFILLILIIVFKT</sequence>
<comment type="subcellular location">
    <subcellularLocation>
        <location evidence="1">Membrane</location>
        <topology evidence="1">Single-pass membrane protein</topology>
    </subcellularLocation>
</comment>
<dbReference type="PROSITE" id="PS50192">
    <property type="entry name" value="T_SNARE"/>
    <property type="match status" value="1"/>
</dbReference>
<dbReference type="RefSeq" id="XP_021874315.1">
    <property type="nucleotide sequence ID" value="XM_022017681.1"/>
</dbReference>
<dbReference type="GO" id="GO:0016020">
    <property type="term" value="C:membrane"/>
    <property type="evidence" value="ECO:0007669"/>
    <property type="project" value="UniProtKB-SubCell"/>
</dbReference>
<feature type="transmembrane region" description="Helical" evidence="8">
    <location>
        <begin position="243"/>
        <end position="262"/>
    </location>
</feature>
<keyword evidence="3 8" id="KW-0812">Transmembrane</keyword>
<organism evidence="10 11">
    <name type="scientific">Kockovaella imperatae</name>
    <dbReference type="NCBI Taxonomy" id="4999"/>
    <lineage>
        <taxon>Eukaryota</taxon>
        <taxon>Fungi</taxon>
        <taxon>Dikarya</taxon>
        <taxon>Basidiomycota</taxon>
        <taxon>Agaricomycotina</taxon>
        <taxon>Tremellomycetes</taxon>
        <taxon>Tremellales</taxon>
        <taxon>Cuniculitremaceae</taxon>
        <taxon>Kockovaella</taxon>
    </lineage>
</organism>
<comment type="caution">
    <text evidence="10">The sequence shown here is derived from an EMBL/GenBank/DDBJ whole genome shotgun (WGS) entry which is preliminary data.</text>
</comment>
<keyword evidence="5 8" id="KW-0472">Membrane</keyword>
<feature type="coiled-coil region" evidence="6">
    <location>
        <begin position="211"/>
        <end position="238"/>
    </location>
</feature>
<keyword evidence="6" id="KW-0175">Coiled coil</keyword>
<dbReference type="GO" id="GO:0005737">
    <property type="term" value="C:cytoplasm"/>
    <property type="evidence" value="ECO:0007669"/>
    <property type="project" value="UniProtKB-ARBA"/>
</dbReference>
<dbReference type="CDD" id="cd15859">
    <property type="entry name" value="SNARE_SYN8"/>
    <property type="match status" value="1"/>
</dbReference>
<keyword evidence="4 8" id="KW-1133">Transmembrane helix</keyword>
<dbReference type="GO" id="GO:0012505">
    <property type="term" value="C:endomembrane system"/>
    <property type="evidence" value="ECO:0007669"/>
    <property type="project" value="UniProtKB-ARBA"/>
</dbReference>
<protein>
    <recommendedName>
        <fullName evidence="9">t-SNARE coiled-coil homology domain-containing protein</fullName>
    </recommendedName>
</protein>
<dbReference type="SUPFAM" id="SSF58038">
    <property type="entry name" value="SNARE fusion complex"/>
    <property type="match status" value="1"/>
</dbReference>
<accession>A0A1Y1UT81</accession>
<gene>
    <name evidence="10" type="ORF">BD324DRAFT_647555</name>
</gene>
<dbReference type="PANTHER" id="PTHR12791">
    <property type="entry name" value="GOLGI SNARE BET1-RELATED"/>
    <property type="match status" value="1"/>
</dbReference>